<dbReference type="InterPro" id="IPR036812">
    <property type="entry name" value="NAD(P)_OxRdtase_dom_sf"/>
</dbReference>
<dbReference type="AlphaFoldDB" id="A0A3L7JF90"/>
<keyword evidence="4" id="KW-1185">Reference proteome</keyword>
<dbReference type="InterPro" id="IPR050791">
    <property type="entry name" value="Aldo-Keto_reductase"/>
</dbReference>
<dbReference type="GO" id="GO:0005737">
    <property type="term" value="C:cytoplasm"/>
    <property type="evidence" value="ECO:0007669"/>
    <property type="project" value="TreeGrafter"/>
</dbReference>
<keyword evidence="1" id="KW-0560">Oxidoreductase</keyword>
<evidence type="ECO:0000313" key="4">
    <source>
        <dbReference type="Proteomes" id="UP000281094"/>
    </source>
</evidence>
<dbReference type="Proteomes" id="UP000281094">
    <property type="component" value="Unassembled WGS sequence"/>
</dbReference>
<evidence type="ECO:0000256" key="1">
    <source>
        <dbReference type="ARBA" id="ARBA00023002"/>
    </source>
</evidence>
<dbReference type="PANTHER" id="PTHR43625:SF40">
    <property type="entry name" value="ALDO-KETO REDUCTASE YAKC [NADP(+)]"/>
    <property type="match status" value="1"/>
</dbReference>
<name>A0A3L7JF90_9HYPH</name>
<evidence type="ECO:0000313" key="3">
    <source>
        <dbReference type="EMBL" id="RLQ88989.1"/>
    </source>
</evidence>
<gene>
    <name evidence="3" type="ORF">D8780_12830</name>
</gene>
<dbReference type="Gene3D" id="3.20.20.100">
    <property type="entry name" value="NADP-dependent oxidoreductase domain"/>
    <property type="match status" value="1"/>
</dbReference>
<dbReference type="InterPro" id="IPR023210">
    <property type="entry name" value="NADP_OxRdtase_dom"/>
</dbReference>
<evidence type="ECO:0000259" key="2">
    <source>
        <dbReference type="Pfam" id="PF00248"/>
    </source>
</evidence>
<proteinExistence type="predicted"/>
<comment type="caution">
    <text evidence="3">The sequence shown here is derived from an EMBL/GenBank/DDBJ whole genome shotgun (WGS) entry which is preliminary data.</text>
</comment>
<dbReference type="Pfam" id="PF00248">
    <property type="entry name" value="Aldo_ket_red"/>
    <property type="match status" value="1"/>
</dbReference>
<dbReference type="SUPFAM" id="SSF51430">
    <property type="entry name" value="NAD(P)-linked oxidoreductase"/>
    <property type="match status" value="1"/>
</dbReference>
<dbReference type="PANTHER" id="PTHR43625">
    <property type="entry name" value="AFLATOXIN B1 ALDEHYDE REDUCTASE"/>
    <property type="match status" value="1"/>
</dbReference>
<organism evidence="3 4">
    <name type="scientific">Notoacmeibacter ruber</name>
    <dbReference type="NCBI Taxonomy" id="2670375"/>
    <lineage>
        <taxon>Bacteria</taxon>
        <taxon>Pseudomonadati</taxon>
        <taxon>Pseudomonadota</taxon>
        <taxon>Alphaproteobacteria</taxon>
        <taxon>Hyphomicrobiales</taxon>
        <taxon>Notoacmeibacteraceae</taxon>
        <taxon>Notoacmeibacter</taxon>
    </lineage>
</organism>
<feature type="domain" description="NADP-dependent oxidoreductase" evidence="2">
    <location>
        <begin position="16"/>
        <end position="309"/>
    </location>
</feature>
<reference evidence="3 4" key="1">
    <citation type="submission" date="2018-10" db="EMBL/GenBank/DDBJ databases">
        <title>Notoacmeibacter sp. M2BS9Y-3-1, whole genome shotgun sequence.</title>
        <authorList>
            <person name="Tuo L."/>
        </authorList>
    </citation>
    <scope>NUCLEOTIDE SEQUENCE [LARGE SCALE GENOMIC DNA]</scope>
    <source>
        <strain evidence="3 4">M2BS9Y-3-1</strain>
    </source>
</reference>
<accession>A0A3L7JF90</accession>
<sequence length="331" mass="35782">MEHRTLGADGPLVLSVGLGAMSFGGMYGKTTEEASRATMAKALESGVNHWDVANIYGGDGLCEEIIGRFLQDHPGARQKIALATKSAIISGPPRRISNDPDYMRGELEKSLTRLNTDHVDLYYIHRRDPETPIETIVEAMGRWTEEGLIGGIGLSECAPSTLERAASVFPIRAVQSEYSLWSRQPELGLIDLCARLGTAFVAFSSLGRGMFGDAPLRPETFSASDFRAANPRFSPDNFPRNEQKIAAFRVLADEMGLPAPVLANAWVLARAPHIHVIPGTRSTTHLQQNAEAAAVTLTHEQMAAIEAILPAGFAHGARYAPAQTAGVEDYC</sequence>
<protein>
    <submittedName>
        <fullName evidence="3">Aldo/keto reductase</fullName>
    </submittedName>
</protein>
<dbReference type="EMBL" id="RCWN01000001">
    <property type="protein sequence ID" value="RLQ88989.1"/>
    <property type="molecule type" value="Genomic_DNA"/>
</dbReference>
<dbReference type="GO" id="GO:0016491">
    <property type="term" value="F:oxidoreductase activity"/>
    <property type="evidence" value="ECO:0007669"/>
    <property type="project" value="UniProtKB-KW"/>
</dbReference>